<gene>
    <name evidence="2" type="ORF">BST14_13665</name>
</gene>
<evidence type="ECO:0000256" key="1">
    <source>
        <dbReference type="SAM" id="MobiDB-lite"/>
    </source>
</evidence>
<dbReference type="AlphaFoldDB" id="A0A1W9ZFX9"/>
<comment type="caution">
    <text evidence="2">The sequence shown here is derived from an EMBL/GenBank/DDBJ whole genome shotgun (WGS) entry which is preliminary data.</text>
</comment>
<reference evidence="2 3" key="1">
    <citation type="submission" date="2016-12" db="EMBL/GenBank/DDBJ databases">
        <title>The new phylogeny of genus Mycobacterium.</title>
        <authorList>
            <person name="Tortoli E."/>
            <person name="Trovato A."/>
            <person name="Cirillo D.M."/>
        </authorList>
    </citation>
    <scope>NUCLEOTIDE SEQUENCE [LARGE SCALE GENOMIC DNA]</scope>
    <source>
        <strain evidence="2 3">DSM 45069</strain>
    </source>
</reference>
<dbReference type="Proteomes" id="UP000192707">
    <property type="component" value="Unassembled WGS sequence"/>
</dbReference>
<keyword evidence="3" id="KW-1185">Reference proteome</keyword>
<accession>A0A1W9ZFX9</accession>
<feature type="region of interest" description="Disordered" evidence="1">
    <location>
        <begin position="137"/>
        <end position="163"/>
    </location>
</feature>
<evidence type="ECO:0000313" key="2">
    <source>
        <dbReference type="EMBL" id="ORA14397.1"/>
    </source>
</evidence>
<dbReference type="RefSeq" id="WP_036473337.1">
    <property type="nucleotide sequence ID" value="NZ_MVHG01000029.1"/>
</dbReference>
<organism evidence="2 3">
    <name type="scientific">Mycobacterium arosiense ATCC BAA-1401 = DSM 45069</name>
    <dbReference type="NCBI Taxonomy" id="1265311"/>
    <lineage>
        <taxon>Bacteria</taxon>
        <taxon>Bacillati</taxon>
        <taxon>Actinomycetota</taxon>
        <taxon>Actinomycetes</taxon>
        <taxon>Mycobacteriales</taxon>
        <taxon>Mycobacteriaceae</taxon>
        <taxon>Mycobacterium</taxon>
        <taxon>Mycobacterium avium complex (MAC)</taxon>
    </lineage>
</organism>
<name>A0A1W9ZFX9_MYCAI</name>
<sequence>MTFSDAEMVRGRVETHAAQLGLRGARRHVLTAVLKLLCGWSRITDDRVALGQLVELIAAGGGRRYDLKTVGRALAALAADGLIVYRAAQGRNTRAMVAINDQFTGDIAVLARDRDGRVITSGSHCEPDSVTFSRRLPYKNQSLYPPTPRNDEQPDSSRPVEVEVSTDELRQVLAGLPEVLARLPKHLRFMLGAQIQNRLAAGWLPDQILDKLHRPMPADLQRPWRLALWRLHHNVPGAGPRLRPLQRAWEQRAQRQARQEQERTTAHWYAQVAAVTSPAGRAELLKAHEVKFGRPVDPIAALAAAGRRAHRLFPQMPLAAALTRWAHETLAQLTAEPVAVEDIAAPSAIDTDLLMDLAISGGCQCMLCGSHRATMRPELPLKSMVCDQCWPVIAAELAGDRDEDHDGAQWVAA</sequence>
<proteinExistence type="predicted"/>
<protein>
    <submittedName>
        <fullName evidence="2">Uncharacterized protein</fullName>
    </submittedName>
</protein>
<evidence type="ECO:0000313" key="3">
    <source>
        <dbReference type="Proteomes" id="UP000192707"/>
    </source>
</evidence>
<dbReference type="EMBL" id="MVHG01000029">
    <property type="protein sequence ID" value="ORA14397.1"/>
    <property type="molecule type" value="Genomic_DNA"/>
</dbReference>
<dbReference type="OrthoDB" id="4681743at2"/>